<dbReference type="EMBL" id="CP074691">
    <property type="protein sequence ID" value="QVL36857.1"/>
    <property type="molecule type" value="Genomic_DNA"/>
</dbReference>
<organism evidence="1 2">
    <name type="scientific">Aminirod propionatiphilus</name>
    <dbReference type="NCBI Taxonomy" id="3415223"/>
    <lineage>
        <taxon>Bacteria</taxon>
        <taxon>Thermotogati</taxon>
        <taxon>Synergistota</taxon>
        <taxon>Synergistia</taxon>
        <taxon>Synergistales</taxon>
        <taxon>Aminiphilaceae</taxon>
        <taxon>Aminirod</taxon>
    </lineage>
</organism>
<reference evidence="1" key="1">
    <citation type="submission" date="2021-05" db="EMBL/GenBank/DDBJ databases">
        <title>An isolated secondary fermenter in methanogenic hydrocarbon-degrading communities.</title>
        <authorList>
            <person name="Liu Y.-F."/>
            <person name="Liu Z.-l."/>
        </authorList>
    </citation>
    <scope>NUCLEOTIDE SEQUENCE</scope>
    <source>
        <strain evidence="1">L-13</strain>
    </source>
</reference>
<gene>
    <name evidence="1" type="ORF">KIH16_03495</name>
</gene>
<accession>A0ACD1DXU4</accession>
<protein>
    <submittedName>
        <fullName evidence="1">DNA-3-methyladenine glycosylase I</fullName>
    </submittedName>
</protein>
<sequence length="189" mass="21743">MRGDLVRCPWAEGDPLYEAYHDEEWGVPLRDDRRLFEFLILEGVQAGLSWITVLRRREAYRRAFWDFDAEKMASMDDGDVERLLGESALIRNRRKIESARSNARAFLSLVEAEGSFSDFLWSFVDGIPVKNRRITIKEIPASTPLSGRLSGELKRRNFSFVGPTICYAFLQAAGLVNDHLVSCFRYDEV</sequence>
<evidence type="ECO:0000313" key="2">
    <source>
        <dbReference type="Proteomes" id="UP000682204"/>
    </source>
</evidence>
<keyword evidence="2" id="KW-1185">Reference proteome</keyword>
<dbReference type="Proteomes" id="UP000682204">
    <property type="component" value="Chromosome"/>
</dbReference>
<evidence type="ECO:0000313" key="1">
    <source>
        <dbReference type="EMBL" id="QVL36857.1"/>
    </source>
</evidence>
<name>A0ACD1DXU4_9BACT</name>
<proteinExistence type="predicted"/>